<comment type="caution">
    <text evidence="3">The sequence shown here is derived from an EMBL/GenBank/DDBJ whole genome shotgun (WGS) entry which is preliminary data.</text>
</comment>
<keyword evidence="1" id="KW-0560">Oxidoreductase</keyword>
<dbReference type="EMBL" id="JBHUKU010000006">
    <property type="protein sequence ID" value="MFD2459623.1"/>
    <property type="molecule type" value="Genomic_DNA"/>
</dbReference>
<sequence length="210" mass="21376">MRIGIFGTGGMADALGTQWARAGHDLLVSGRDPAKSTALAKRLGARTGSWADAAGFADAILLALPAGSVLDVLDAAGATSGALAGVTLIDPTNAVDGTLFPWTPPGTSMAELITAKAAGAHVVKAFNLCHVDTWRQTPPMSGGRPLAVPLCGDDERALAHVRTLVTDLGCVPLDGGGIDRAVLMEATMAFVVKLWSDGADAQSILPPLTV</sequence>
<evidence type="ECO:0000313" key="3">
    <source>
        <dbReference type="EMBL" id="MFD2459623.1"/>
    </source>
</evidence>
<evidence type="ECO:0000313" key="4">
    <source>
        <dbReference type="Proteomes" id="UP001597419"/>
    </source>
</evidence>
<accession>A0ABW5GF70</accession>
<organism evidence="3 4">
    <name type="scientific">Amycolatopsis samaneae</name>
    <dbReference type="NCBI Taxonomy" id="664691"/>
    <lineage>
        <taxon>Bacteria</taxon>
        <taxon>Bacillati</taxon>
        <taxon>Actinomycetota</taxon>
        <taxon>Actinomycetes</taxon>
        <taxon>Pseudonocardiales</taxon>
        <taxon>Pseudonocardiaceae</taxon>
        <taxon>Amycolatopsis</taxon>
    </lineage>
</organism>
<reference evidence="4" key="1">
    <citation type="journal article" date="2019" name="Int. J. Syst. Evol. Microbiol.">
        <title>The Global Catalogue of Microorganisms (GCM) 10K type strain sequencing project: providing services to taxonomists for standard genome sequencing and annotation.</title>
        <authorList>
            <consortium name="The Broad Institute Genomics Platform"/>
            <consortium name="The Broad Institute Genome Sequencing Center for Infectious Disease"/>
            <person name="Wu L."/>
            <person name="Ma J."/>
        </authorList>
    </citation>
    <scope>NUCLEOTIDE SEQUENCE [LARGE SCALE GENOMIC DNA]</scope>
    <source>
        <strain evidence="4">CGMCC 4.7643</strain>
    </source>
</reference>
<dbReference type="InterPro" id="IPR036291">
    <property type="entry name" value="NAD(P)-bd_dom_sf"/>
</dbReference>
<dbReference type="RefSeq" id="WP_345397153.1">
    <property type="nucleotide sequence ID" value="NZ_BAABHG010000008.1"/>
</dbReference>
<dbReference type="InterPro" id="IPR028939">
    <property type="entry name" value="P5C_Rdtase_cat_N"/>
</dbReference>
<evidence type="ECO:0000256" key="1">
    <source>
        <dbReference type="ARBA" id="ARBA00023002"/>
    </source>
</evidence>
<dbReference type="Gene3D" id="3.40.50.720">
    <property type="entry name" value="NAD(P)-binding Rossmann-like Domain"/>
    <property type="match status" value="1"/>
</dbReference>
<dbReference type="SUPFAM" id="SSF51735">
    <property type="entry name" value="NAD(P)-binding Rossmann-fold domains"/>
    <property type="match status" value="1"/>
</dbReference>
<dbReference type="Pfam" id="PF03807">
    <property type="entry name" value="F420_oxidored"/>
    <property type="match status" value="1"/>
</dbReference>
<dbReference type="InterPro" id="IPR051267">
    <property type="entry name" value="STEAP_metalloreductase"/>
</dbReference>
<evidence type="ECO:0000259" key="2">
    <source>
        <dbReference type="Pfam" id="PF03807"/>
    </source>
</evidence>
<proteinExistence type="predicted"/>
<name>A0ABW5GF70_9PSEU</name>
<keyword evidence="4" id="KW-1185">Reference proteome</keyword>
<feature type="domain" description="Pyrroline-5-carboxylate reductase catalytic N-terminal" evidence="2">
    <location>
        <begin position="2"/>
        <end position="93"/>
    </location>
</feature>
<dbReference type="PANTHER" id="PTHR14239">
    <property type="entry name" value="DUDULIN-RELATED"/>
    <property type="match status" value="1"/>
</dbReference>
<gene>
    <name evidence="3" type="ORF">ACFSYJ_13500</name>
</gene>
<dbReference type="PANTHER" id="PTHR14239:SF10">
    <property type="entry name" value="REDUCTASE"/>
    <property type="match status" value="1"/>
</dbReference>
<protein>
    <submittedName>
        <fullName evidence="3">NADPH-dependent F420 reductase</fullName>
    </submittedName>
</protein>
<dbReference type="Proteomes" id="UP001597419">
    <property type="component" value="Unassembled WGS sequence"/>
</dbReference>